<dbReference type="Proteomes" id="UP000196573">
    <property type="component" value="Unassembled WGS sequence"/>
</dbReference>
<evidence type="ECO:0000256" key="11">
    <source>
        <dbReference type="SAM" id="MobiDB-lite"/>
    </source>
</evidence>
<dbReference type="GO" id="GO:0006935">
    <property type="term" value="P:chemotaxis"/>
    <property type="evidence" value="ECO:0007669"/>
    <property type="project" value="UniProtKB-KW"/>
</dbReference>
<proteinExistence type="inferred from homology"/>
<dbReference type="GO" id="GO:0015031">
    <property type="term" value="P:protein transport"/>
    <property type="evidence" value="ECO:0007669"/>
    <property type="project" value="UniProtKB-KW"/>
</dbReference>
<dbReference type="Pfam" id="PF02050">
    <property type="entry name" value="FliJ"/>
    <property type="match status" value="1"/>
</dbReference>
<evidence type="ECO:0000313" key="13">
    <source>
        <dbReference type="Proteomes" id="UP000196573"/>
    </source>
</evidence>
<evidence type="ECO:0000256" key="3">
    <source>
        <dbReference type="ARBA" id="ARBA00020392"/>
    </source>
</evidence>
<keyword evidence="12" id="KW-0969">Cilium</keyword>
<comment type="subcellular location">
    <subcellularLocation>
        <location evidence="1">Cell membrane</location>
        <topology evidence="1">Peripheral membrane protein</topology>
        <orientation evidence="1">Cytoplasmic side</orientation>
    </subcellularLocation>
</comment>
<keyword evidence="13" id="KW-1185">Reference proteome</keyword>
<dbReference type="EMBL" id="FWPT01000002">
    <property type="protein sequence ID" value="SMA39704.1"/>
    <property type="molecule type" value="Genomic_DNA"/>
</dbReference>
<evidence type="ECO:0000256" key="5">
    <source>
        <dbReference type="ARBA" id="ARBA00022475"/>
    </source>
</evidence>
<gene>
    <name evidence="12" type="ORF">EHSB41UT_01084</name>
</gene>
<dbReference type="GO" id="GO:0044781">
    <property type="term" value="P:bacterial-type flagellum organization"/>
    <property type="evidence" value="ECO:0007669"/>
    <property type="project" value="UniProtKB-KW"/>
</dbReference>
<dbReference type="Gene3D" id="1.10.287.1700">
    <property type="match status" value="1"/>
</dbReference>
<dbReference type="InterPro" id="IPR053716">
    <property type="entry name" value="Flag_assembly_chemotaxis_eff"/>
</dbReference>
<name>A0A1X7AGH5_9GAMM</name>
<keyword evidence="12" id="KW-0966">Cell projection</keyword>
<dbReference type="AlphaFoldDB" id="A0A1X7AGH5"/>
<evidence type="ECO:0000256" key="2">
    <source>
        <dbReference type="ARBA" id="ARBA00010004"/>
    </source>
</evidence>
<evidence type="ECO:0000256" key="8">
    <source>
        <dbReference type="ARBA" id="ARBA00022927"/>
    </source>
</evidence>
<comment type="similarity">
    <text evidence="2">Belongs to the FliJ family.</text>
</comment>
<evidence type="ECO:0000313" key="12">
    <source>
        <dbReference type="EMBL" id="SMA39704.1"/>
    </source>
</evidence>
<dbReference type="InterPro" id="IPR012823">
    <property type="entry name" value="Flagell_FliJ"/>
</dbReference>
<keyword evidence="12" id="KW-0282">Flagellum</keyword>
<keyword evidence="9" id="KW-0472">Membrane</keyword>
<evidence type="ECO:0000256" key="10">
    <source>
        <dbReference type="ARBA" id="ARBA00023225"/>
    </source>
</evidence>
<reference evidence="12 13" key="1">
    <citation type="submission" date="2017-03" db="EMBL/GenBank/DDBJ databases">
        <authorList>
            <person name="Afonso C.L."/>
            <person name="Miller P.J."/>
            <person name="Scott M.A."/>
            <person name="Spackman E."/>
            <person name="Goraichik I."/>
            <person name="Dimitrov K.M."/>
            <person name="Suarez D.L."/>
            <person name="Swayne D.E."/>
        </authorList>
    </citation>
    <scope>NUCLEOTIDE SEQUENCE [LARGE SCALE GENOMIC DNA]</scope>
    <source>
        <strain evidence="12">SB41UT1</strain>
    </source>
</reference>
<dbReference type="GO" id="GO:0005886">
    <property type="term" value="C:plasma membrane"/>
    <property type="evidence" value="ECO:0007669"/>
    <property type="project" value="UniProtKB-SubCell"/>
</dbReference>
<keyword evidence="4" id="KW-0813">Transport</keyword>
<evidence type="ECO:0000256" key="1">
    <source>
        <dbReference type="ARBA" id="ARBA00004413"/>
    </source>
</evidence>
<protein>
    <recommendedName>
        <fullName evidence="3">Flagellar FliJ protein</fullName>
    </recommendedName>
</protein>
<feature type="region of interest" description="Disordered" evidence="11">
    <location>
        <begin position="125"/>
        <end position="154"/>
    </location>
</feature>
<keyword evidence="5" id="KW-1003">Cell membrane</keyword>
<evidence type="ECO:0000256" key="7">
    <source>
        <dbReference type="ARBA" id="ARBA00022795"/>
    </source>
</evidence>
<dbReference type="GO" id="GO:0071973">
    <property type="term" value="P:bacterial-type flagellum-dependent cell motility"/>
    <property type="evidence" value="ECO:0007669"/>
    <property type="project" value="InterPro"/>
</dbReference>
<keyword evidence="8" id="KW-0653">Protein transport</keyword>
<accession>A0A1X7AGH5</accession>
<keyword evidence="6" id="KW-0145">Chemotaxis</keyword>
<sequence length="154" mass="18360">MSLNQSHNSTTDKSIHLLNKCLDHQRTRFDQARMRTHQAAMFLRNQTLQLEKLDAALEDYRNTPSYQKPLSLTNQIGFRQLLLDIRDLQSNEVEREQKTFQRCQDEALKEQQKIKSMEKAMEKLRRKQQLLANKQEQKQLDEQAANQFSRQQIM</sequence>
<keyword evidence="10" id="KW-1006">Bacterial flagellum protein export</keyword>
<dbReference type="RefSeq" id="WP_087107650.1">
    <property type="nucleotide sequence ID" value="NZ_CBCSCN010000001.1"/>
</dbReference>
<evidence type="ECO:0000256" key="4">
    <source>
        <dbReference type="ARBA" id="ARBA00022448"/>
    </source>
</evidence>
<evidence type="ECO:0000256" key="6">
    <source>
        <dbReference type="ARBA" id="ARBA00022500"/>
    </source>
</evidence>
<dbReference type="OrthoDB" id="7063004at2"/>
<dbReference type="GO" id="GO:0009288">
    <property type="term" value="C:bacterial-type flagellum"/>
    <property type="evidence" value="ECO:0007669"/>
    <property type="project" value="InterPro"/>
</dbReference>
<organism evidence="12 13">
    <name type="scientific">Parendozoicomonas haliclonae</name>
    <dbReference type="NCBI Taxonomy" id="1960125"/>
    <lineage>
        <taxon>Bacteria</taxon>
        <taxon>Pseudomonadati</taxon>
        <taxon>Pseudomonadota</taxon>
        <taxon>Gammaproteobacteria</taxon>
        <taxon>Oceanospirillales</taxon>
        <taxon>Endozoicomonadaceae</taxon>
        <taxon>Parendozoicomonas</taxon>
    </lineage>
</organism>
<evidence type="ECO:0000256" key="9">
    <source>
        <dbReference type="ARBA" id="ARBA00023136"/>
    </source>
</evidence>
<feature type="compositionally biased region" description="Polar residues" evidence="11">
    <location>
        <begin position="144"/>
        <end position="154"/>
    </location>
</feature>
<keyword evidence="7" id="KW-1005">Bacterial flagellum biogenesis</keyword>